<organism evidence="1 2">
    <name type="scientific">Monilinia laxa</name>
    <name type="common">Brown rot fungus</name>
    <name type="synonym">Sclerotinia laxa</name>
    <dbReference type="NCBI Taxonomy" id="61186"/>
    <lineage>
        <taxon>Eukaryota</taxon>
        <taxon>Fungi</taxon>
        <taxon>Dikarya</taxon>
        <taxon>Ascomycota</taxon>
        <taxon>Pezizomycotina</taxon>
        <taxon>Leotiomycetes</taxon>
        <taxon>Helotiales</taxon>
        <taxon>Sclerotiniaceae</taxon>
        <taxon>Monilinia</taxon>
    </lineage>
</organism>
<name>A0A5N6KM39_MONLA</name>
<comment type="caution">
    <text evidence="1">The sequence shown here is derived from an EMBL/GenBank/DDBJ whole genome shotgun (WGS) entry which is preliminary data.</text>
</comment>
<reference evidence="1 2" key="1">
    <citation type="submission" date="2019-06" db="EMBL/GenBank/DDBJ databases">
        <title>Genome Sequence of the Brown Rot Fungal Pathogen Monilinia laxa.</title>
        <authorList>
            <person name="De Miccolis Angelini R.M."/>
            <person name="Landi L."/>
            <person name="Abate D."/>
            <person name="Pollastro S."/>
            <person name="Romanazzi G."/>
            <person name="Faretra F."/>
        </authorList>
    </citation>
    <scope>NUCLEOTIDE SEQUENCE [LARGE SCALE GENOMIC DNA]</scope>
    <source>
        <strain evidence="1 2">Mlax316</strain>
    </source>
</reference>
<protein>
    <submittedName>
        <fullName evidence="1">Uncharacterized protein</fullName>
    </submittedName>
</protein>
<dbReference type="AlphaFoldDB" id="A0A5N6KM39"/>
<evidence type="ECO:0000313" key="2">
    <source>
        <dbReference type="Proteomes" id="UP000326757"/>
    </source>
</evidence>
<proteinExistence type="predicted"/>
<sequence>MGWSFCRCLILTIGKERCHLFNCLFKWLGGWADGFLGCNIGSMVEPGLDLGEKALLGGIDMIQWVDVPERMEYKKMACLICQLSKLNLVGT</sequence>
<dbReference type="EMBL" id="VIGI01000001">
    <property type="protein sequence ID" value="KAB8304755.1"/>
    <property type="molecule type" value="Genomic_DNA"/>
</dbReference>
<gene>
    <name evidence="1" type="ORF">EYC80_004108</name>
</gene>
<accession>A0A5N6KM39</accession>
<keyword evidence="2" id="KW-1185">Reference proteome</keyword>
<dbReference type="Proteomes" id="UP000326757">
    <property type="component" value="Unassembled WGS sequence"/>
</dbReference>
<evidence type="ECO:0000313" key="1">
    <source>
        <dbReference type="EMBL" id="KAB8304755.1"/>
    </source>
</evidence>